<keyword evidence="3" id="KW-1185">Reference proteome</keyword>
<gene>
    <name evidence="2" type="ORF">COCSADRAFT_179294</name>
</gene>
<dbReference type="InterPro" id="IPR052895">
    <property type="entry name" value="HetReg/Transcr_Mod"/>
</dbReference>
<dbReference type="PANTHER" id="PTHR24148:SF64">
    <property type="entry name" value="HETEROKARYON INCOMPATIBILITY DOMAIN-CONTAINING PROTEIN"/>
    <property type="match status" value="1"/>
</dbReference>
<dbReference type="GeneID" id="19133187"/>
<accession>M2TEN2</accession>
<protein>
    <submittedName>
        <fullName evidence="2">Uncharacterized protein</fullName>
    </submittedName>
</protein>
<dbReference type="AlphaFoldDB" id="M2TEN2"/>
<dbReference type="eggNOG" id="ENOG502SJ8J">
    <property type="taxonomic scope" value="Eukaryota"/>
</dbReference>
<feature type="transmembrane region" description="Helical" evidence="1">
    <location>
        <begin position="314"/>
        <end position="332"/>
    </location>
</feature>
<reference evidence="3" key="2">
    <citation type="journal article" date="2013" name="PLoS Genet.">
        <title>Comparative genome structure, secondary metabolite, and effector coding capacity across Cochliobolus pathogens.</title>
        <authorList>
            <person name="Condon B.J."/>
            <person name="Leng Y."/>
            <person name="Wu D."/>
            <person name="Bushley K.E."/>
            <person name="Ohm R.A."/>
            <person name="Otillar R."/>
            <person name="Martin J."/>
            <person name="Schackwitz W."/>
            <person name="Grimwood J."/>
            <person name="MohdZainudin N."/>
            <person name="Xue C."/>
            <person name="Wang R."/>
            <person name="Manning V.A."/>
            <person name="Dhillon B."/>
            <person name="Tu Z.J."/>
            <person name="Steffenson B.J."/>
            <person name="Salamov A."/>
            <person name="Sun H."/>
            <person name="Lowry S."/>
            <person name="LaButti K."/>
            <person name="Han J."/>
            <person name="Copeland A."/>
            <person name="Lindquist E."/>
            <person name="Barry K."/>
            <person name="Schmutz J."/>
            <person name="Baker S.E."/>
            <person name="Ciuffetti L.M."/>
            <person name="Grigoriev I.V."/>
            <person name="Zhong S."/>
            <person name="Turgeon B.G."/>
        </authorList>
    </citation>
    <scope>NUCLEOTIDE SEQUENCE [LARGE SCALE GENOMIC DNA]</scope>
    <source>
        <strain evidence="3">ND90Pr / ATCC 201652</strain>
    </source>
</reference>
<proteinExistence type="predicted"/>
<dbReference type="STRING" id="665912.M2TEN2"/>
<dbReference type="RefSeq" id="XP_007697283.1">
    <property type="nucleotide sequence ID" value="XM_007699093.1"/>
</dbReference>
<keyword evidence="1" id="KW-0472">Membrane</keyword>
<keyword evidence="1" id="KW-0812">Transmembrane</keyword>
<name>M2TEN2_COCSN</name>
<keyword evidence="1" id="KW-1133">Transmembrane helix</keyword>
<reference evidence="2 3" key="1">
    <citation type="journal article" date="2012" name="PLoS Pathog.">
        <title>Diverse lifestyles and strategies of plant pathogenesis encoded in the genomes of eighteen Dothideomycetes fungi.</title>
        <authorList>
            <person name="Ohm R.A."/>
            <person name="Feau N."/>
            <person name="Henrissat B."/>
            <person name="Schoch C.L."/>
            <person name="Horwitz B.A."/>
            <person name="Barry K.W."/>
            <person name="Condon B.J."/>
            <person name="Copeland A.C."/>
            <person name="Dhillon B."/>
            <person name="Glaser F."/>
            <person name="Hesse C.N."/>
            <person name="Kosti I."/>
            <person name="LaButti K."/>
            <person name="Lindquist E.A."/>
            <person name="Lucas S."/>
            <person name="Salamov A.A."/>
            <person name="Bradshaw R.E."/>
            <person name="Ciuffetti L."/>
            <person name="Hamelin R.C."/>
            <person name="Kema G.H.J."/>
            <person name="Lawrence C."/>
            <person name="Scott J.A."/>
            <person name="Spatafora J.W."/>
            <person name="Turgeon B.G."/>
            <person name="de Wit P.J.G.M."/>
            <person name="Zhong S."/>
            <person name="Goodwin S.B."/>
            <person name="Grigoriev I.V."/>
        </authorList>
    </citation>
    <scope>NUCLEOTIDE SEQUENCE [LARGE SCALE GENOMIC DNA]</scope>
    <source>
        <strain evidence="3">ND90Pr / ATCC 201652</strain>
    </source>
</reference>
<dbReference type="HOGENOM" id="CLU_834209_0_0_1"/>
<dbReference type="EMBL" id="KB445639">
    <property type="protein sequence ID" value="EMD67686.1"/>
    <property type="molecule type" value="Genomic_DNA"/>
</dbReference>
<dbReference type="KEGG" id="bsc:COCSADRAFT_179294"/>
<evidence type="ECO:0000313" key="3">
    <source>
        <dbReference type="Proteomes" id="UP000016934"/>
    </source>
</evidence>
<organism evidence="2 3">
    <name type="scientific">Cochliobolus sativus (strain ND90Pr / ATCC 201652)</name>
    <name type="common">Common root rot and spot blotch fungus</name>
    <name type="synonym">Bipolaris sorokiniana</name>
    <dbReference type="NCBI Taxonomy" id="665912"/>
    <lineage>
        <taxon>Eukaryota</taxon>
        <taxon>Fungi</taxon>
        <taxon>Dikarya</taxon>
        <taxon>Ascomycota</taxon>
        <taxon>Pezizomycotina</taxon>
        <taxon>Dothideomycetes</taxon>
        <taxon>Pleosporomycetidae</taxon>
        <taxon>Pleosporales</taxon>
        <taxon>Pleosporineae</taxon>
        <taxon>Pleosporaceae</taxon>
        <taxon>Bipolaris</taxon>
    </lineage>
</organism>
<feature type="transmembrane region" description="Helical" evidence="1">
    <location>
        <begin position="253"/>
        <end position="273"/>
    </location>
</feature>
<sequence length="333" mass="37194">MPQEHRLKKLQIIAVRALGIYVSSFAEALTRLRQQHQNIFFTPVLLKLSNLPWSFKDRSATDRRDKIYGLLGLLGDHGVQVDYGKPSEDIYLSFSSSFLLEDKGLDLFRWVTGEDYESKNPRLPSWVPDFGHLFDVVSQCGSDYPSSDDIGLAGHEIRPILDPWKNMSVNIQSEMYRSSNTKEDAFWRTILTDRQIEGLHFKENAGWVPAQRLSVDAQYIPPKTTKEEEDLLQAMEQRQLCLDRRRRKQQQQLKMLFTKVSIVCALAAFATAADVTITSTKVNTATDTKTAVIVTSTSTSTQTSTHTSNPAPTMTAGVAVGIGAIGIAALGLL</sequence>
<evidence type="ECO:0000313" key="2">
    <source>
        <dbReference type="EMBL" id="EMD67686.1"/>
    </source>
</evidence>
<dbReference type="Proteomes" id="UP000016934">
    <property type="component" value="Unassembled WGS sequence"/>
</dbReference>
<dbReference type="OrthoDB" id="3683271at2759"/>
<dbReference type="PANTHER" id="PTHR24148">
    <property type="entry name" value="ANKYRIN REPEAT DOMAIN-CONTAINING PROTEIN 39 HOMOLOG-RELATED"/>
    <property type="match status" value="1"/>
</dbReference>
<evidence type="ECO:0000256" key="1">
    <source>
        <dbReference type="SAM" id="Phobius"/>
    </source>
</evidence>